<protein>
    <submittedName>
        <fullName evidence="3">Alpha/beta hydrolase domain-containing protein</fullName>
    </submittedName>
</protein>
<dbReference type="InterPro" id="IPR045394">
    <property type="entry name" value="Abhydrolase_dom"/>
</dbReference>
<evidence type="ECO:0000256" key="1">
    <source>
        <dbReference type="SAM" id="SignalP"/>
    </source>
</evidence>
<comment type="caution">
    <text evidence="3">The sequence shown here is derived from an EMBL/GenBank/DDBJ whole genome shotgun (WGS) entry which is preliminary data.</text>
</comment>
<feature type="signal peptide" evidence="1">
    <location>
        <begin position="1"/>
        <end position="39"/>
    </location>
</feature>
<evidence type="ECO:0000259" key="2">
    <source>
        <dbReference type="Pfam" id="PF20091"/>
    </source>
</evidence>
<organism evidence="3 4">
    <name type="scientific">Sphaerisporangium flaviroseum</name>
    <dbReference type="NCBI Taxonomy" id="509199"/>
    <lineage>
        <taxon>Bacteria</taxon>
        <taxon>Bacillati</taxon>
        <taxon>Actinomycetota</taxon>
        <taxon>Actinomycetes</taxon>
        <taxon>Streptosporangiales</taxon>
        <taxon>Streptosporangiaceae</taxon>
        <taxon>Sphaerisporangium</taxon>
    </lineage>
</organism>
<dbReference type="GO" id="GO:0016787">
    <property type="term" value="F:hydrolase activity"/>
    <property type="evidence" value="ECO:0007669"/>
    <property type="project" value="UniProtKB-KW"/>
</dbReference>
<name>A0ABP7IGW1_9ACTN</name>
<keyword evidence="4" id="KW-1185">Reference proteome</keyword>
<evidence type="ECO:0000313" key="3">
    <source>
        <dbReference type="EMBL" id="GAA3818140.1"/>
    </source>
</evidence>
<sequence>MIGSPRPSRRHLRPIRRRAAGVILTALALVAAGNGSAGAAGTRPASTAPGAVASPTVSGPVTAGVHGFPFTASSVDLRSHGYAEQEYFFSGTARAFTSDVPLTSDGRWQVREGATAPYKSRMLVRAPMDPKRFNGTVVVEWLNVSAGRDIDVDWDFGYNQLLRDGYAYVGVTAQTVGLNALLAWDPARYGSLNIPSDDYSYDIFSQAGQALRSNGPRSPLRDLRARHLIADGESQSAGRLTTYVNAVAPSAKVYDGYLIHSNGATGALLSGTLRPPTPTLLRTDLARPVLNFETETDVLAHLPARQPDDGYHRLWEAAGTAHVDNDVLTLMGYQGHRQTPQSADPSCTASRNTAPQSYLFDAAYAALRAWVRSDRPPPIAPRMRINAEGTDVARDAFGNGLGGIRLPHLEVPTATLTGTGNGPADTNPISAFCRLFGTTTPFDAATLARLYPTHAAYVRAFGAATRKLAAQGFLLPSGAQAALFTAEQAPVPGD</sequence>
<gene>
    <name evidence="3" type="ORF">GCM10022226_43380</name>
</gene>
<dbReference type="EMBL" id="BAAAZR010000010">
    <property type="protein sequence ID" value="GAA3818140.1"/>
    <property type="molecule type" value="Genomic_DNA"/>
</dbReference>
<dbReference type="Pfam" id="PF20091">
    <property type="entry name" value="Abhydrolase_10"/>
    <property type="match status" value="1"/>
</dbReference>
<feature type="domain" description="Alpha/beta hydrolase" evidence="2">
    <location>
        <begin position="57"/>
        <end position="482"/>
    </location>
</feature>
<dbReference type="RefSeq" id="WP_344942983.1">
    <property type="nucleotide sequence ID" value="NZ_BAAAZR010000010.1"/>
</dbReference>
<proteinExistence type="predicted"/>
<reference evidence="4" key="1">
    <citation type="journal article" date="2019" name="Int. J. Syst. Evol. Microbiol.">
        <title>The Global Catalogue of Microorganisms (GCM) 10K type strain sequencing project: providing services to taxonomists for standard genome sequencing and annotation.</title>
        <authorList>
            <consortium name="The Broad Institute Genomics Platform"/>
            <consortium name="The Broad Institute Genome Sequencing Center for Infectious Disease"/>
            <person name="Wu L."/>
            <person name="Ma J."/>
        </authorList>
    </citation>
    <scope>NUCLEOTIDE SEQUENCE [LARGE SCALE GENOMIC DNA]</scope>
    <source>
        <strain evidence="4">JCM 16908</strain>
    </source>
</reference>
<keyword evidence="1" id="KW-0732">Signal</keyword>
<accession>A0ABP7IGW1</accession>
<evidence type="ECO:0000313" key="4">
    <source>
        <dbReference type="Proteomes" id="UP001500888"/>
    </source>
</evidence>
<keyword evidence="3" id="KW-0378">Hydrolase</keyword>
<dbReference type="Proteomes" id="UP001500888">
    <property type="component" value="Unassembled WGS sequence"/>
</dbReference>
<feature type="chain" id="PRO_5045513310" evidence="1">
    <location>
        <begin position="40"/>
        <end position="494"/>
    </location>
</feature>